<evidence type="ECO:0000259" key="11">
    <source>
        <dbReference type="PROSITE" id="PS50111"/>
    </source>
</evidence>
<keyword evidence="7 9" id="KW-0807">Transducer</keyword>
<feature type="domain" description="Methyl-accepting transducer" evidence="11">
    <location>
        <begin position="390"/>
        <end position="647"/>
    </location>
</feature>
<keyword evidence="14" id="KW-1185">Reference proteome</keyword>
<keyword evidence="5 10" id="KW-1133">Transmembrane helix</keyword>
<comment type="similarity">
    <text evidence="8">Belongs to the methyl-accepting chemotaxis (MCP) protein family.</text>
</comment>
<comment type="subcellular location">
    <subcellularLocation>
        <location evidence="1">Cell membrane</location>
        <topology evidence="1">Multi-pass membrane protein</topology>
    </subcellularLocation>
</comment>
<reference evidence="13" key="1">
    <citation type="submission" date="2022-12" db="EMBL/GenBank/DDBJ databases">
        <authorList>
            <person name="Wang J."/>
        </authorList>
    </citation>
    <scope>NUCLEOTIDE SEQUENCE</scope>
    <source>
        <strain evidence="13">HY-42-06</strain>
    </source>
</reference>
<keyword evidence="2" id="KW-1003">Cell membrane</keyword>
<dbReference type="CDD" id="cd06225">
    <property type="entry name" value="HAMP"/>
    <property type="match status" value="1"/>
</dbReference>
<keyword evidence="6 10" id="KW-0472">Membrane</keyword>
<evidence type="ECO:0000256" key="4">
    <source>
        <dbReference type="ARBA" id="ARBA00022692"/>
    </source>
</evidence>
<keyword evidence="4 10" id="KW-0812">Transmembrane</keyword>
<dbReference type="Gene3D" id="1.10.287.950">
    <property type="entry name" value="Methyl-accepting chemotaxis protein"/>
    <property type="match status" value="1"/>
</dbReference>
<dbReference type="InterPro" id="IPR003660">
    <property type="entry name" value="HAMP_dom"/>
</dbReference>
<feature type="transmembrane region" description="Helical" evidence="10">
    <location>
        <begin position="292"/>
        <end position="318"/>
    </location>
</feature>
<dbReference type="PANTHER" id="PTHR32089:SF112">
    <property type="entry name" value="LYSOZYME-LIKE PROTEIN-RELATED"/>
    <property type="match status" value="1"/>
</dbReference>
<name>A0ABT4CRH2_9CLOT</name>
<evidence type="ECO:0000256" key="3">
    <source>
        <dbReference type="ARBA" id="ARBA00022500"/>
    </source>
</evidence>
<dbReference type="EMBL" id="JAPQES010000005">
    <property type="protein sequence ID" value="MCY6371660.1"/>
    <property type="molecule type" value="Genomic_DNA"/>
</dbReference>
<feature type="domain" description="HAMP" evidence="12">
    <location>
        <begin position="316"/>
        <end position="371"/>
    </location>
</feature>
<comment type="caution">
    <text evidence="13">The sequence shown here is derived from an EMBL/GenBank/DDBJ whole genome shotgun (WGS) entry which is preliminary data.</text>
</comment>
<dbReference type="InterPro" id="IPR004089">
    <property type="entry name" value="MCPsignal_dom"/>
</dbReference>
<evidence type="ECO:0000256" key="8">
    <source>
        <dbReference type="ARBA" id="ARBA00029447"/>
    </source>
</evidence>
<dbReference type="SUPFAM" id="SSF103190">
    <property type="entry name" value="Sensory domain-like"/>
    <property type="match status" value="1"/>
</dbReference>
<dbReference type="InterPro" id="IPR033479">
    <property type="entry name" value="dCache_1"/>
</dbReference>
<protein>
    <submittedName>
        <fullName evidence="13">Methyl-accepting chemotaxis protein</fullName>
    </submittedName>
</protein>
<evidence type="ECO:0000313" key="13">
    <source>
        <dbReference type="EMBL" id="MCY6371660.1"/>
    </source>
</evidence>
<dbReference type="CDD" id="cd12914">
    <property type="entry name" value="PDC1_DGC_like"/>
    <property type="match status" value="1"/>
</dbReference>
<keyword evidence="3" id="KW-0145">Chemotaxis</keyword>
<dbReference type="CDD" id="cd12912">
    <property type="entry name" value="PDC2_MCP_like"/>
    <property type="match status" value="1"/>
</dbReference>
<evidence type="ECO:0000256" key="10">
    <source>
        <dbReference type="SAM" id="Phobius"/>
    </source>
</evidence>
<gene>
    <name evidence="13" type="ORF">OXH55_13525</name>
</gene>
<evidence type="ECO:0000256" key="7">
    <source>
        <dbReference type="ARBA" id="ARBA00023224"/>
    </source>
</evidence>
<dbReference type="PROSITE" id="PS50111">
    <property type="entry name" value="CHEMOTAXIS_TRANSDUC_2"/>
    <property type="match status" value="1"/>
</dbReference>
<dbReference type="InterPro" id="IPR029151">
    <property type="entry name" value="Sensor-like_sf"/>
</dbReference>
<sequence length="676" mass="73380">MKKIKLTSKGIKAKSIKTTMMISFGLLLIAVCIGQAVISYMNAKKALVNTVNLILPQVAVQARDSVEGDIIGQLNALEAIADNDKIKDKNVPITEKMLRLDNEVKRSGHIAMGIADINGNEKFTNGKTTNIKDREYFKRAIEGNISVSDPIVSQIDNSIIVAYAVPIKNNNEVIGVLTALTDGNVLSEFIKEIKFGTTGQAFMIKNDGTIIAHRNKDLVINMDNSFENIKKDPSLKGLVEIEKKMVQGESGVGEYVYNNQHKFVAYAPIESTGWSIAIAVEKDEVLSELSGMGIYALISSLVFVVGGMILVFVISASISKSIKASVKHLKLIAKGDFTLHPPKKYMQRQDEIGEMAKAVDTMQGSIVGMIKTIKDSSSSIDEQSMNLSSVAQEMSASSENVSTAIQEVAQGAGTQAEELVNSTTILNDFGLELEEMVKSIEQIACNTKEIQNMADGSNDDMNNVINSVERVTSTFNELTSQIGNVGENVNRIYEITDLINSIAEQTNLLALNAAIEAARAGEAGKGFSVVAEEIRKLSEQSKDSSQNIAELISKISKNTDIMIENTDTVKNELVSQKNDIDTAIKSFGEITKAVDEINPKIEGTNTSAVNIENKKNVILEKIEAVSSIAEEVSASSEEVSASSEEMNSSTEEVALTAQSLSEMTKEMMDQINKFKI</sequence>
<dbReference type="Pfam" id="PF00015">
    <property type="entry name" value="MCPsignal"/>
    <property type="match status" value="1"/>
</dbReference>
<dbReference type="Pfam" id="PF02743">
    <property type="entry name" value="dCache_1"/>
    <property type="match status" value="1"/>
</dbReference>
<dbReference type="SMART" id="SM00304">
    <property type="entry name" value="HAMP"/>
    <property type="match status" value="2"/>
</dbReference>
<evidence type="ECO:0000313" key="14">
    <source>
        <dbReference type="Proteomes" id="UP001079657"/>
    </source>
</evidence>
<dbReference type="Pfam" id="PF00672">
    <property type="entry name" value="HAMP"/>
    <property type="match status" value="1"/>
</dbReference>
<evidence type="ECO:0000256" key="5">
    <source>
        <dbReference type="ARBA" id="ARBA00022989"/>
    </source>
</evidence>
<accession>A0ABT4CRH2</accession>
<organism evidence="13 14">
    <name type="scientific">Clostridium ganghwense</name>
    <dbReference type="NCBI Taxonomy" id="312089"/>
    <lineage>
        <taxon>Bacteria</taxon>
        <taxon>Bacillati</taxon>
        <taxon>Bacillota</taxon>
        <taxon>Clostridia</taxon>
        <taxon>Eubacteriales</taxon>
        <taxon>Clostridiaceae</taxon>
        <taxon>Clostridium</taxon>
    </lineage>
</organism>
<dbReference type="Proteomes" id="UP001079657">
    <property type="component" value="Unassembled WGS sequence"/>
</dbReference>
<evidence type="ECO:0000256" key="1">
    <source>
        <dbReference type="ARBA" id="ARBA00004651"/>
    </source>
</evidence>
<evidence type="ECO:0000256" key="9">
    <source>
        <dbReference type="PROSITE-ProRule" id="PRU00284"/>
    </source>
</evidence>
<evidence type="ECO:0000256" key="6">
    <source>
        <dbReference type="ARBA" id="ARBA00023136"/>
    </source>
</evidence>
<dbReference type="RefSeq" id="WP_268050536.1">
    <property type="nucleotide sequence ID" value="NZ_JAPQES010000005.1"/>
</dbReference>
<dbReference type="PANTHER" id="PTHR32089">
    <property type="entry name" value="METHYL-ACCEPTING CHEMOTAXIS PROTEIN MCPB"/>
    <property type="match status" value="1"/>
</dbReference>
<proteinExistence type="inferred from homology"/>
<dbReference type="SUPFAM" id="SSF58104">
    <property type="entry name" value="Methyl-accepting chemotaxis protein (MCP) signaling domain"/>
    <property type="match status" value="1"/>
</dbReference>
<evidence type="ECO:0000259" key="12">
    <source>
        <dbReference type="PROSITE" id="PS50885"/>
    </source>
</evidence>
<dbReference type="PROSITE" id="PS50885">
    <property type="entry name" value="HAMP"/>
    <property type="match status" value="1"/>
</dbReference>
<evidence type="ECO:0000256" key="2">
    <source>
        <dbReference type="ARBA" id="ARBA00022475"/>
    </source>
</evidence>
<dbReference type="Gene3D" id="3.30.450.20">
    <property type="entry name" value="PAS domain"/>
    <property type="match status" value="1"/>
</dbReference>
<dbReference type="SMART" id="SM00283">
    <property type="entry name" value="MA"/>
    <property type="match status" value="1"/>
</dbReference>